<evidence type="ECO:0000313" key="1">
    <source>
        <dbReference type="EnsemblMetazoa" id="LLOJ000782-PA"/>
    </source>
</evidence>
<dbReference type="EMBL" id="AJWK01003155">
    <property type="status" value="NOT_ANNOTATED_CDS"/>
    <property type="molecule type" value="Genomic_DNA"/>
</dbReference>
<dbReference type="AlphaFoldDB" id="A0A1B0CA10"/>
<reference evidence="1" key="1">
    <citation type="submission" date="2020-05" db="UniProtKB">
        <authorList>
            <consortium name="EnsemblMetazoa"/>
        </authorList>
    </citation>
    <scope>IDENTIFICATION</scope>
    <source>
        <strain evidence="1">Jacobina</strain>
    </source>
</reference>
<keyword evidence="2" id="KW-1185">Reference proteome</keyword>
<organism evidence="1 2">
    <name type="scientific">Lutzomyia longipalpis</name>
    <name type="common">Sand fly</name>
    <dbReference type="NCBI Taxonomy" id="7200"/>
    <lineage>
        <taxon>Eukaryota</taxon>
        <taxon>Metazoa</taxon>
        <taxon>Ecdysozoa</taxon>
        <taxon>Arthropoda</taxon>
        <taxon>Hexapoda</taxon>
        <taxon>Insecta</taxon>
        <taxon>Pterygota</taxon>
        <taxon>Neoptera</taxon>
        <taxon>Endopterygota</taxon>
        <taxon>Diptera</taxon>
        <taxon>Nematocera</taxon>
        <taxon>Psychodoidea</taxon>
        <taxon>Psychodidae</taxon>
        <taxon>Lutzomyia</taxon>
        <taxon>Lutzomyia</taxon>
    </lineage>
</organism>
<protein>
    <submittedName>
        <fullName evidence="1">Uncharacterized protein</fullName>
    </submittedName>
</protein>
<dbReference type="EnsemblMetazoa" id="LLOJ000782-RA">
    <property type="protein sequence ID" value="LLOJ000782-PA"/>
    <property type="gene ID" value="LLOJ000782"/>
</dbReference>
<proteinExistence type="predicted"/>
<dbReference type="VEuPathDB" id="VectorBase:LLOJ000782"/>
<accession>A0A1B0CA10</accession>
<evidence type="ECO:0000313" key="2">
    <source>
        <dbReference type="Proteomes" id="UP000092461"/>
    </source>
</evidence>
<dbReference type="Proteomes" id="UP000092461">
    <property type="component" value="Unassembled WGS sequence"/>
</dbReference>
<name>A0A1B0CA10_LUTLO</name>
<sequence>GARGLILVVRDWRSVNAERVDVDGCAVRDCSSTNDNRMLPSEMTGEAWGRDAAGNDWGENQFPDIGSRCAPLRAIDIYHRLGNMMRVKSTTRDQHREGAMRAQLLNAAFLGCTLKYNLNAPKE</sequence>